<evidence type="ECO:0000313" key="3">
    <source>
        <dbReference type="Proteomes" id="UP000052978"/>
    </source>
</evidence>
<evidence type="ECO:0000313" key="2">
    <source>
        <dbReference type="EMBL" id="EPQ20062.1"/>
    </source>
</evidence>
<keyword evidence="3" id="KW-1185">Reference proteome</keyword>
<dbReference type="Proteomes" id="UP000052978">
    <property type="component" value="Unassembled WGS sequence"/>
</dbReference>
<sequence>MLLQNSSPLQTSLNLTWLLPSQGPGCHLAISFPGWRQPGTEEQTTQEAVTLCKVEKESATHLLQQPAQGQEQETHSDTDACKPHTKKLLSKSGRQIPEASCNVRRCFWLPSRFPAGPPFPQTQPGELKIRPHHYSAQPFQGQKPCWYDSGHSRREH</sequence>
<feature type="region of interest" description="Disordered" evidence="1">
    <location>
        <begin position="61"/>
        <end position="94"/>
    </location>
</feature>
<protein>
    <submittedName>
        <fullName evidence="2">Uncharacterized protein</fullName>
    </submittedName>
</protein>
<proteinExistence type="predicted"/>
<reference evidence="2 3" key="1">
    <citation type="journal article" date="2013" name="Nat. Commun.">
        <title>Genome analysis reveals insights into physiology and longevity of the Brandt's bat Myotis brandtii.</title>
        <authorList>
            <person name="Seim I."/>
            <person name="Fang X."/>
            <person name="Xiong Z."/>
            <person name="Lobanov A.V."/>
            <person name="Huang Z."/>
            <person name="Ma S."/>
            <person name="Feng Y."/>
            <person name="Turanov A.A."/>
            <person name="Zhu Y."/>
            <person name="Lenz T.L."/>
            <person name="Gerashchenko M.V."/>
            <person name="Fan D."/>
            <person name="Hee Yim S."/>
            <person name="Yao X."/>
            <person name="Jordan D."/>
            <person name="Xiong Y."/>
            <person name="Ma Y."/>
            <person name="Lyapunov A.N."/>
            <person name="Chen G."/>
            <person name="Kulakova O.I."/>
            <person name="Sun Y."/>
            <person name="Lee S.G."/>
            <person name="Bronson R.T."/>
            <person name="Moskalev A.A."/>
            <person name="Sunyaev S.R."/>
            <person name="Zhang G."/>
            <person name="Krogh A."/>
            <person name="Wang J."/>
            <person name="Gladyshev V.N."/>
        </authorList>
    </citation>
    <scope>NUCLEOTIDE SEQUENCE [LARGE SCALE GENOMIC DNA]</scope>
</reference>
<gene>
    <name evidence="2" type="ORF">D623_10008853</name>
</gene>
<accession>S7QFK4</accession>
<dbReference type="AlphaFoldDB" id="S7QFK4"/>
<feature type="region of interest" description="Disordered" evidence="1">
    <location>
        <begin position="132"/>
        <end position="156"/>
    </location>
</feature>
<organism evidence="2 3">
    <name type="scientific">Myotis brandtii</name>
    <name type="common">Brandt's bat</name>
    <dbReference type="NCBI Taxonomy" id="109478"/>
    <lineage>
        <taxon>Eukaryota</taxon>
        <taxon>Metazoa</taxon>
        <taxon>Chordata</taxon>
        <taxon>Craniata</taxon>
        <taxon>Vertebrata</taxon>
        <taxon>Euteleostomi</taxon>
        <taxon>Mammalia</taxon>
        <taxon>Eutheria</taxon>
        <taxon>Laurasiatheria</taxon>
        <taxon>Chiroptera</taxon>
        <taxon>Yangochiroptera</taxon>
        <taxon>Vespertilionidae</taxon>
        <taxon>Myotis</taxon>
    </lineage>
</organism>
<feature type="compositionally biased region" description="Basic and acidic residues" evidence="1">
    <location>
        <begin position="72"/>
        <end position="82"/>
    </location>
</feature>
<dbReference type="EMBL" id="KE164775">
    <property type="protein sequence ID" value="EPQ20062.1"/>
    <property type="molecule type" value="Genomic_DNA"/>
</dbReference>
<evidence type="ECO:0000256" key="1">
    <source>
        <dbReference type="SAM" id="MobiDB-lite"/>
    </source>
</evidence>
<feature type="compositionally biased region" description="Polar residues" evidence="1">
    <location>
        <begin position="61"/>
        <end position="71"/>
    </location>
</feature>
<name>S7QFK4_MYOBR</name>